<keyword evidence="2" id="KW-0732">Signal</keyword>
<sequence>MKLTIFLSVFLVVSCPIIVAFSLSPNAYYVERFAFGHKLMKRLSNPTDDDGSTRQEEKNVLEPNKALDVDFMKDDEPSLEFDLNPIPVFSGTILAALSTSITAYFFYAGLSGNDPLFQQY</sequence>
<keyword evidence="1" id="KW-0472">Membrane</keyword>
<evidence type="ECO:0000313" key="3">
    <source>
        <dbReference type="EMBL" id="CAD8966070.1"/>
    </source>
</evidence>
<organism evidence="3">
    <name type="scientific">Thalassionema nitzschioides</name>
    <dbReference type="NCBI Taxonomy" id="33649"/>
    <lineage>
        <taxon>Eukaryota</taxon>
        <taxon>Sar</taxon>
        <taxon>Stramenopiles</taxon>
        <taxon>Ochrophyta</taxon>
        <taxon>Bacillariophyta</taxon>
        <taxon>Fragilariophyceae</taxon>
        <taxon>Fragilariophycidae</taxon>
        <taxon>Thalassionemales</taxon>
        <taxon>Thalassionemataceae</taxon>
        <taxon>Thalassionema</taxon>
    </lineage>
</organism>
<dbReference type="AlphaFoldDB" id="A0A7S1E4U3"/>
<accession>A0A7S1E4U3</accession>
<feature type="signal peptide" evidence="2">
    <location>
        <begin position="1"/>
        <end position="22"/>
    </location>
</feature>
<keyword evidence="1" id="KW-0812">Transmembrane</keyword>
<gene>
    <name evidence="3" type="ORF">TNIT0693_LOCUS2890</name>
</gene>
<feature type="chain" id="PRO_5031544442" evidence="2">
    <location>
        <begin position="23"/>
        <end position="120"/>
    </location>
</feature>
<feature type="transmembrane region" description="Helical" evidence="1">
    <location>
        <begin position="86"/>
        <end position="107"/>
    </location>
</feature>
<protein>
    <submittedName>
        <fullName evidence="3">Uncharacterized protein</fullName>
    </submittedName>
</protein>
<keyword evidence="1" id="KW-1133">Transmembrane helix</keyword>
<reference evidence="3" key="1">
    <citation type="submission" date="2021-01" db="EMBL/GenBank/DDBJ databases">
        <authorList>
            <person name="Corre E."/>
            <person name="Pelletier E."/>
            <person name="Niang G."/>
            <person name="Scheremetjew M."/>
            <person name="Finn R."/>
            <person name="Kale V."/>
            <person name="Holt S."/>
            <person name="Cochrane G."/>
            <person name="Meng A."/>
            <person name="Brown T."/>
            <person name="Cohen L."/>
        </authorList>
    </citation>
    <scope>NUCLEOTIDE SEQUENCE</scope>
</reference>
<proteinExistence type="predicted"/>
<dbReference type="EMBL" id="HBFY01007842">
    <property type="protein sequence ID" value="CAD8966070.1"/>
    <property type="molecule type" value="Transcribed_RNA"/>
</dbReference>
<evidence type="ECO:0000256" key="1">
    <source>
        <dbReference type="SAM" id="Phobius"/>
    </source>
</evidence>
<name>A0A7S1E4U3_9STRA</name>
<dbReference type="PROSITE" id="PS51257">
    <property type="entry name" value="PROKAR_LIPOPROTEIN"/>
    <property type="match status" value="1"/>
</dbReference>
<evidence type="ECO:0000256" key="2">
    <source>
        <dbReference type="SAM" id="SignalP"/>
    </source>
</evidence>